<accession>M0MSN1</accession>
<dbReference type="Pfam" id="PF25932">
    <property type="entry name" value="DUF7977"/>
    <property type="match status" value="1"/>
</dbReference>
<evidence type="ECO:0000256" key="1">
    <source>
        <dbReference type="SAM" id="MobiDB-lite"/>
    </source>
</evidence>
<dbReference type="eggNOG" id="arCOG06373">
    <property type="taxonomic scope" value="Archaea"/>
</dbReference>
<name>M0MSN1_HALMO</name>
<protein>
    <submittedName>
        <fullName evidence="3">Uncharacterized protein</fullName>
    </submittedName>
</protein>
<dbReference type="InterPro" id="IPR058283">
    <property type="entry name" value="DUF7977"/>
</dbReference>
<feature type="transmembrane region" description="Helical" evidence="2">
    <location>
        <begin position="78"/>
        <end position="97"/>
    </location>
</feature>
<dbReference type="PATRIC" id="fig|931277.6.peg.729"/>
<dbReference type="Proteomes" id="UP000011568">
    <property type="component" value="Unassembled WGS sequence"/>
</dbReference>
<keyword evidence="2" id="KW-0472">Membrane</keyword>
<evidence type="ECO:0000313" key="3">
    <source>
        <dbReference type="EMBL" id="EMA48363.1"/>
    </source>
</evidence>
<organism evidence="3 4">
    <name type="scientific">Halococcus morrhuae DSM 1307</name>
    <dbReference type="NCBI Taxonomy" id="931277"/>
    <lineage>
        <taxon>Archaea</taxon>
        <taxon>Methanobacteriati</taxon>
        <taxon>Methanobacteriota</taxon>
        <taxon>Stenosarchaea group</taxon>
        <taxon>Halobacteria</taxon>
        <taxon>Halobacteriales</taxon>
        <taxon>Halococcaceae</taxon>
        <taxon>Halococcus</taxon>
    </lineage>
</organism>
<evidence type="ECO:0000256" key="2">
    <source>
        <dbReference type="SAM" id="Phobius"/>
    </source>
</evidence>
<gene>
    <name evidence="3" type="ORF">C448_03771</name>
</gene>
<dbReference type="AlphaFoldDB" id="M0MSN1"/>
<keyword evidence="2" id="KW-0812">Transmembrane</keyword>
<reference evidence="3 4" key="1">
    <citation type="journal article" date="2014" name="PLoS Genet.">
        <title>Phylogenetically driven sequencing of extremely halophilic archaea reveals strategies for static and dynamic osmo-response.</title>
        <authorList>
            <person name="Becker E.A."/>
            <person name="Seitzer P.M."/>
            <person name="Tritt A."/>
            <person name="Larsen D."/>
            <person name="Krusor M."/>
            <person name="Yao A.I."/>
            <person name="Wu D."/>
            <person name="Madern D."/>
            <person name="Eisen J.A."/>
            <person name="Darling A.E."/>
            <person name="Facciotti M.T."/>
        </authorList>
    </citation>
    <scope>NUCLEOTIDE SEQUENCE [LARGE SCALE GENOMIC DNA]</scope>
    <source>
        <strain evidence="3 4">DSM 1307</strain>
    </source>
</reference>
<proteinExistence type="predicted"/>
<dbReference type="EMBL" id="AOMC01000054">
    <property type="protein sequence ID" value="EMA48363.1"/>
    <property type="molecule type" value="Genomic_DNA"/>
</dbReference>
<keyword evidence="2" id="KW-1133">Transmembrane helix</keyword>
<keyword evidence="4" id="KW-1185">Reference proteome</keyword>
<dbReference type="OrthoDB" id="205781at2157"/>
<feature type="region of interest" description="Disordered" evidence="1">
    <location>
        <begin position="1"/>
        <end position="20"/>
    </location>
</feature>
<feature type="transmembrane region" description="Helical" evidence="2">
    <location>
        <begin position="38"/>
        <end position="58"/>
    </location>
</feature>
<sequence length="99" mass="10657">MSDDGYVHDPEAFDDDRPRSEYDEARARAADQEFDWRGWVLVGIIVVAFLVVPGTILALPHAGGLLAAVGLTWRDTFLVLPLAPAVALGVAAIWATARA</sequence>
<evidence type="ECO:0000313" key="4">
    <source>
        <dbReference type="Proteomes" id="UP000011568"/>
    </source>
</evidence>
<dbReference type="RefSeq" id="WP_004051978.1">
    <property type="nucleotide sequence ID" value="NZ_AOMC01000054.1"/>
</dbReference>
<comment type="caution">
    <text evidence="3">The sequence shown here is derived from an EMBL/GenBank/DDBJ whole genome shotgun (WGS) entry which is preliminary data.</text>
</comment>